<dbReference type="InterPro" id="IPR019734">
    <property type="entry name" value="TPR_rpt"/>
</dbReference>
<dbReference type="PANTHER" id="PTHR44858">
    <property type="entry name" value="TETRATRICOPEPTIDE REPEAT PROTEIN 6"/>
    <property type="match status" value="1"/>
</dbReference>
<keyword evidence="1" id="KW-0677">Repeat</keyword>
<dbReference type="Pfam" id="PF13759">
    <property type="entry name" value="2OG-FeII_Oxy_5"/>
    <property type="match status" value="1"/>
</dbReference>
<dbReference type="SUPFAM" id="SSF48452">
    <property type="entry name" value="TPR-like"/>
    <property type="match status" value="1"/>
</dbReference>
<reference evidence="3 4" key="1">
    <citation type="submission" date="2020-03" db="EMBL/GenBank/DDBJ databases">
        <authorList>
            <person name="Wang L."/>
            <person name="He N."/>
            <person name="Li Y."/>
            <person name="Fang Y."/>
            <person name="Zhang F."/>
        </authorList>
    </citation>
    <scope>NUCLEOTIDE SEQUENCE [LARGE SCALE GENOMIC DNA]</scope>
    <source>
        <strain evidence="3 4">36D10-4-7</strain>
    </source>
</reference>
<keyword evidence="2" id="KW-0802">TPR repeat</keyword>
<dbReference type="EMBL" id="JAAVJH010000004">
    <property type="protein sequence ID" value="NJR78703.1"/>
    <property type="molecule type" value="Genomic_DNA"/>
</dbReference>
<dbReference type="InterPro" id="IPR012668">
    <property type="entry name" value="CHP02466"/>
</dbReference>
<evidence type="ECO:0008006" key="5">
    <source>
        <dbReference type="Google" id="ProtNLM"/>
    </source>
</evidence>
<name>A0ABX1CL94_9SPHN</name>
<evidence type="ECO:0000256" key="1">
    <source>
        <dbReference type="ARBA" id="ARBA00022737"/>
    </source>
</evidence>
<proteinExistence type="predicted"/>
<sequence>MNSAAAMRERALAAARAGRLEEAARLFDEAAAQHPRDAALLNSVGSFHAGQRSDATALAWFDRALALAPSHAEAALNRAIVLGRLGRARDAAADLARREASLRGHPRYWTARAAAELTADDPAAAQASYDAALRTDPASARAIQGRAQVALQRGADDAVAWHERALAAAPGDRFVVRGLAQAYEAAGRPAEALALTQALATQVPDWTEGMEAHAALRWAMGERDSFCDHYAAAAAGGASAALFHSWAMTLAGVDQHEEAADVAREGLRRWPDAAPLAVVETMAAGAAGDLMREERLLSAHDDGGETWAIHRARHRIRRVDPAGAAALLERVVATRADDIFAWSLLDVAWRMTGDDRHAWLSGQPGLVMDAPLALPPAAMEAAIALLHRLHDRAAMPVGQSVKDGSQTRGALFARAEPAIGAIREAIADAIERYRAGLPPHDSAHPLLRHRDRPWKVTGSWSIRLNGAGRHASHIHPAGIVSSASYFVVPPAQQNDECAGWLELGRPPSDLRTDLPAMATIPPRPGHAVLFPSTLFHGTRPIGAGTRMTVAFDVAAD</sequence>
<accession>A0ABX1CL94</accession>
<dbReference type="PANTHER" id="PTHR44858:SF1">
    <property type="entry name" value="UDP-N-ACETYLGLUCOSAMINE--PEPTIDE N-ACETYLGLUCOSAMINYLTRANSFERASE SPINDLY-RELATED"/>
    <property type="match status" value="1"/>
</dbReference>
<evidence type="ECO:0000313" key="3">
    <source>
        <dbReference type="EMBL" id="NJR78703.1"/>
    </source>
</evidence>
<dbReference type="InterPro" id="IPR011990">
    <property type="entry name" value="TPR-like_helical_dom_sf"/>
</dbReference>
<keyword evidence="4" id="KW-1185">Reference proteome</keyword>
<dbReference type="SMART" id="SM00028">
    <property type="entry name" value="TPR"/>
    <property type="match status" value="6"/>
</dbReference>
<comment type="caution">
    <text evidence="3">The sequence shown here is derived from an EMBL/GenBank/DDBJ whole genome shotgun (WGS) entry which is preliminary data.</text>
</comment>
<organism evidence="3 4">
    <name type="scientific">Sphingomonas corticis</name>
    <dbReference type="NCBI Taxonomy" id="2722791"/>
    <lineage>
        <taxon>Bacteria</taxon>
        <taxon>Pseudomonadati</taxon>
        <taxon>Pseudomonadota</taxon>
        <taxon>Alphaproteobacteria</taxon>
        <taxon>Sphingomonadales</taxon>
        <taxon>Sphingomonadaceae</taxon>
        <taxon>Sphingomonas</taxon>
    </lineage>
</organism>
<dbReference type="Proteomes" id="UP000732399">
    <property type="component" value="Unassembled WGS sequence"/>
</dbReference>
<dbReference type="InterPro" id="IPR050498">
    <property type="entry name" value="Ycf3"/>
</dbReference>
<protein>
    <recommendedName>
        <fullName evidence="5">Tetratricopeptide repeat protein</fullName>
    </recommendedName>
</protein>
<evidence type="ECO:0000313" key="4">
    <source>
        <dbReference type="Proteomes" id="UP000732399"/>
    </source>
</evidence>
<dbReference type="Gene3D" id="2.60.120.620">
    <property type="entry name" value="q2cbj1_9rhob like domain"/>
    <property type="match status" value="1"/>
</dbReference>
<dbReference type="Gene3D" id="1.25.40.10">
    <property type="entry name" value="Tetratricopeptide repeat domain"/>
    <property type="match status" value="2"/>
</dbReference>
<gene>
    <name evidence="3" type="ORF">HBH26_08900</name>
</gene>
<evidence type="ECO:0000256" key="2">
    <source>
        <dbReference type="ARBA" id="ARBA00022803"/>
    </source>
</evidence>
<dbReference type="RefSeq" id="WP_168134226.1">
    <property type="nucleotide sequence ID" value="NZ_JAAVJH010000004.1"/>
</dbReference>